<dbReference type="SUPFAM" id="SSF52058">
    <property type="entry name" value="L domain-like"/>
    <property type="match status" value="1"/>
</dbReference>
<evidence type="ECO:0000256" key="3">
    <source>
        <dbReference type="SAM" id="SignalP"/>
    </source>
</evidence>
<dbReference type="GO" id="GO:0005886">
    <property type="term" value="C:plasma membrane"/>
    <property type="evidence" value="ECO:0007669"/>
    <property type="project" value="TreeGrafter"/>
</dbReference>
<dbReference type="RefSeq" id="XP_019617989.1">
    <property type="nucleotide sequence ID" value="XM_019762430.1"/>
</dbReference>
<dbReference type="AlphaFoldDB" id="A0A6P4Y6K8"/>
<keyword evidence="4" id="KW-1185">Reference proteome</keyword>
<dbReference type="PANTHER" id="PTHR24369:SF212">
    <property type="entry name" value="LEUCINE-RICH REPEAT-CONTAINING PROTEIN 4B-LIKE"/>
    <property type="match status" value="1"/>
</dbReference>
<dbReference type="InterPro" id="IPR050541">
    <property type="entry name" value="LRR_TM_domain-containing"/>
</dbReference>
<keyword evidence="2" id="KW-0677">Repeat</keyword>
<dbReference type="Proteomes" id="UP000515135">
    <property type="component" value="Unplaced"/>
</dbReference>
<sequence length="486" mass="54876">MLSVVIVVCTIIVTGASLDPTCFPGCKNTKSWSSCIQHEPNRPSYNRPHPEGICLSCTAQLQRQSVLDIKNSSQPTTACLPNNNRVAIRGFSFGKLSVQKLRPPQQSEVRDLAFIECGITDLEQGLWTRFPQLRSLQLDFNNLTHVKRSWFGDEFQTMTFHFLSLSHNFISSMDSKCFQNLTSLVTLLLDNNSLQSVQPSWFYNLKWLRKLSLKSNSIKIIPQHTFNSLSLLVDLDLSSNVLTYLLRETVEGLHRLRILSLGGNRLLSLNKLDMNWQLGYRLFSAQRIAVRVNEALFCITESPEMAQFYHVQMQHDNHTQAAQPSVELKSQCTFLQQRTKSQTKYSLPLILISVNNTESDKHAGNITHLCQHAWENVPAVKVALPGRTQTLHIVPVAVDKSCKPQIVAIVLSDVNSSQLQGSNYNRGIEEMKNVTCVINTWEKTHLHVFTAPMSSTPDGTVCEQQTETVFNSPYSTLCRGNKAFDH</sequence>
<dbReference type="SMART" id="SM00369">
    <property type="entry name" value="LRR_TYP"/>
    <property type="match status" value="5"/>
</dbReference>
<feature type="signal peptide" evidence="3">
    <location>
        <begin position="1"/>
        <end position="18"/>
    </location>
</feature>
<dbReference type="GeneID" id="109465256"/>
<reference evidence="5" key="1">
    <citation type="submission" date="2025-08" db="UniProtKB">
        <authorList>
            <consortium name="RefSeq"/>
        </authorList>
    </citation>
    <scope>IDENTIFICATION</scope>
    <source>
        <tissue evidence="5">Gonad</tissue>
    </source>
</reference>
<dbReference type="Gene3D" id="3.80.10.10">
    <property type="entry name" value="Ribonuclease Inhibitor"/>
    <property type="match status" value="1"/>
</dbReference>
<gene>
    <name evidence="5" type="primary">LOC109465256</name>
</gene>
<protein>
    <submittedName>
        <fullName evidence="5">Leucine-rich repeat-containing protein 15-like</fullName>
    </submittedName>
</protein>
<accession>A0A6P4Y6K8</accession>
<dbReference type="InterPro" id="IPR003591">
    <property type="entry name" value="Leu-rich_rpt_typical-subtyp"/>
</dbReference>
<evidence type="ECO:0000313" key="4">
    <source>
        <dbReference type="Proteomes" id="UP000515135"/>
    </source>
</evidence>
<dbReference type="InterPro" id="IPR032675">
    <property type="entry name" value="LRR_dom_sf"/>
</dbReference>
<dbReference type="KEGG" id="bbel:109465256"/>
<evidence type="ECO:0000256" key="1">
    <source>
        <dbReference type="ARBA" id="ARBA00022614"/>
    </source>
</evidence>
<feature type="chain" id="PRO_5027702814" evidence="3">
    <location>
        <begin position="19"/>
        <end position="486"/>
    </location>
</feature>
<dbReference type="PANTHER" id="PTHR24369">
    <property type="entry name" value="ANTIGEN BSP, PUTATIVE-RELATED"/>
    <property type="match status" value="1"/>
</dbReference>
<dbReference type="OrthoDB" id="676979at2759"/>
<organism evidence="4 5">
    <name type="scientific">Branchiostoma belcheri</name>
    <name type="common">Amphioxus</name>
    <dbReference type="NCBI Taxonomy" id="7741"/>
    <lineage>
        <taxon>Eukaryota</taxon>
        <taxon>Metazoa</taxon>
        <taxon>Chordata</taxon>
        <taxon>Cephalochordata</taxon>
        <taxon>Leptocardii</taxon>
        <taxon>Amphioxiformes</taxon>
        <taxon>Branchiostomatidae</taxon>
        <taxon>Branchiostoma</taxon>
    </lineage>
</organism>
<dbReference type="Pfam" id="PF13855">
    <property type="entry name" value="LRR_8"/>
    <property type="match status" value="2"/>
</dbReference>
<name>A0A6P4Y6K8_BRABE</name>
<keyword evidence="3" id="KW-0732">Signal</keyword>
<proteinExistence type="predicted"/>
<dbReference type="InterPro" id="IPR001611">
    <property type="entry name" value="Leu-rich_rpt"/>
</dbReference>
<keyword evidence="1" id="KW-0433">Leucine-rich repeat</keyword>
<evidence type="ECO:0000256" key="2">
    <source>
        <dbReference type="ARBA" id="ARBA00022737"/>
    </source>
</evidence>
<evidence type="ECO:0000313" key="5">
    <source>
        <dbReference type="RefSeq" id="XP_019617989.1"/>
    </source>
</evidence>